<feature type="domain" description="NAC" evidence="7">
    <location>
        <begin position="7"/>
        <end position="167"/>
    </location>
</feature>
<evidence type="ECO:0000256" key="5">
    <source>
        <dbReference type="ARBA" id="ARBA00023242"/>
    </source>
</evidence>
<dbReference type="STRING" id="15368.A0A0Q3GPM1"/>
<reference evidence="8 9" key="1">
    <citation type="journal article" date="2010" name="Nature">
        <title>Genome sequencing and analysis of the model grass Brachypodium distachyon.</title>
        <authorList>
            <consortium name="International Brachypodium Initiative"/>
        </authorList>
    </citation>
    <scope>NUCLEOTIDE SEQUENCE [LARGE SCALE GENOMIC DNA]</scope>
    <source>
        <strain evidence="8 9">Bd21</strain>
    </source>
</reference>
<keyword evidence="2" id="KW-0805">Transcription regulation</keyword>
<dbReference type="AlphaFoldDB" id="A0A0Q3GPM1"/>
<reference evidence="8" key="2">
    <citation type="submission" date="2017-06" db="EMBL/GenBank/DDBJ databases">
        <title>WGS assembly of Brachypodium distachyon.</title>
        <authorList>
            <consortium name="The International Brachypodium Initiative"/>
            <person name="Lucas S."/>
            <person name="Harmon-Smith M."/>
            <person name="Lail K."/>
            <person name="Tice H."/>
            <person name="Grimwood J."/>
            <person name="Bruce D."/>
            <person name="Barry K."/>
            <person name="Shu S."/>
            <person name="Lindquist E."/>
            <person name="Wang M."/>
            <person name="Pitluck S."/>
            <person name="Vogel J.P."/>
            <person name="Garvin D.F."/>
            <person name="Mockler T.C."/>
            <person name="Schmutz J."/>
            <person name="Rokhsar D."/>
            <person name="Bevan M.W."/>
        </authorList>
    </citation>
    <scope>NUCLEOTIDE SEQUENCE</scope>
    <source>
        <strain evidence="8">Bd21</strain>
    </source>
</reference>
<dbReference type="GO" id="GO:0006355">
    <property type="term" value="P:regulation of DNA-templated transcription"/>
    <property type="evidence" value="ECO:0007669"/>
    <property type="project" value="InterPro"/>
</dbReference>
<proteinExistence type="predicted"/>
<dbReference type="Gene3D" id="2.170.150.80">
    <property type="entry name" value="NAC domain"/>
    <property type="match status" value="1"/>
</dbReference>
<keyword evidence="3" id="KW-0238">DNA-binding</keyword>
<dbReference type="PANTHER" id="PTHR31719:SF243">
    <property type="entry name" value="NAC DOMAIN-CONTAINING PROTEIN"/>
    <property type="match status" value="1"/>
</dbReference>
<accession>A0A0Q3GPM1</accession>
<evidence type="ECO:0000256" key="1">
    <source>
        <dbReference type="ARBA" id="ARBA00004123"/>
    </source>
</evidence>
<dbReference type="EnsemblPlants" id="KQK12365">
    <property type="protein sequence ID" value="KQK12365"/>
    <property type="gene ID" value="BRADI_1g03245v3"/>
</dbReference>
<dbReference type="Proteomes" id="UP000008810">
    <property type="component" value="Chromosome 1"/>
</dbReference>
<feature type="region of interest" description="Disordered" evidence="6">
    <location>
        <begin position="175"/>
        <end position="215"/>
    </location>
</feature>
<dbReference type="Pfam" id="PF02365">
    <property type="entry name" value="NAM"/>
    <property type="match status" value="1"/>
</dbReference>
<gene>
    <name evidence="8" type="ORF">BRADI_1g03245v3</name>
</gene>
<dbReference type="EMBL" id="CM000880">
    <property type="protein sequence ID" value="KQK12365.2"/>
    <property type="molecule type" value="Genomic_DNA"/>
</dbReference>
<dbReference type="PANTHER" id="PTHR31719">
    <property type="entry name" value="NAC TRANSCRIPTION FACTOR 56"/>
    <property type="match status" value="1"/>
</dbReference>
<organism evidence="8">
    <name type="scientific">Brachypodium distachyon</name>
    <name type="common">Purple false brome</name>
    <name type="synonym">Trachynia distachya</name>
    <dbReference type="NCBI Taxonomy" id="15368"/>
    <lineage>
        <taxon>Eukaryota</taxon>
        <taxon>Viridiplantae</taxon>
        <taxon>Streptophyta</taxon>
        <taxon>Embryophyta</taxon>
        <taxon>Tracheophyta</taxon>
        <taxon>Spermatophyta</taxon>
        <taxon>Magnoliopsida</taxon>
        <taxon>Liliopsida</taxon>
        <taxon>Poales</taxon>
        <taxon>Poaceae</taxon>
        <taxon>BOP clade</taxon>
        <taxon>Pooideae</taxon>
        <taxon>Stipodae</taxon>
        <taxon>Brachypodieae</taxon>
        <taxon>Brachypodium</taxon>
    </lineage>
</organism>
<dbReference type="InterPro" id="IPR036093">
    <property type="entry name" value="NAC_dom_sf"/>
</dbReference>
<feature type="non-terminal residue" evidence="8">
    <location>
        <position position="331"/>
    </location>
</feature>
<evidence type="ECO:0000313" key="8">
    <source>
        <dbReference type="EMBL" id="KQK12365.2"/>
    </source>
</evidence>
<evidence type="ECO:0000256" key="2">
    <source>
        <dbReference type="ARBA" id="ARBA00023015"/>
    </source>
</evidence>
<dbReference type="FunCoup" id="A0A0Q3GPM1">
    <property type="interactions" value="493"/>
</dbReference>
<evidence type="ECO:0000259" key="7">
    <source>
        <dbReference type="PROSITE" id="PS51005"/>
    </source>
</evidence>
<evidence type="ECO:0000256" key="6">
    <source>
        <dbReference type="SAM" id="MobiDB-lite"/>
    </source>
</evidence>
<dbReference type="Gramene" id="KQK12365">
    <property type="protein sequence ID" value="KQK12365"/>
    <property type="gene ID" value="BRADI_1g03245v3"/>
</dbReference>
<reference evidence="9" key="3">
    <citation type="submission" date="2018-08" db="UniProtKB">
        <authorList>
            <consortium name="EnsemblPlants"/>
        </authorList>
    </citation>
    <scope>IDENTIFICATION</scope>
    <source>
        <strain evidence="9">cv. Bd21</strain>
    </source>
</reference>
<sequence>METPTAGVVGMTFCPPELELTDLYLHDDIAGHPVRSAAAFFHRADIYSAEPEELVEGLQHAPGTDKGDKPQPAWYFLSPVRCVGRQKAQNSSSGKKMQRAVVEGKTWHMESQKPVLDSAVGGHVKTFSYVTSGPGRGRQRLGWIMKEYSISPENGGGDLVLCKIYRTNYGKKSSSAAAAVSNSGESSTNKKRKAASCEHPETLPSARPKQTHDQAQNYSAAAELYGATDQLPPWSTQDSFLQSSSELYTTSWITEELQPPCSTQDGFLPSSSELYEATSAYMPAGREQDLGLPSLTQEQVEPPPLPEDDVRVDSQQWDDNNGGHAGNRRAG</sequence>
<dbReference type="InterPro" id="IPR003441">
    <property type="entry name" value="NAC-dom"/>
</dbReference>
<feature type="compositionally biased region" description="Low complexity" evidence="6">
    <location>
        <begin position="175"/>
        <end position="187"/>
    </location>
</feature>
<evidence type="ECO:0000313" key="10">
    <source>
        <dbReference type="Proteomes" id="UP000008810"/>
    </source>
</evidence>
<keyword evidence="10" id="KW-1185">Reference proteome</keyword>
<name>A0A0Q3GPM1_BRADI</name>
<evidence type="ECO:0000256" key="4">
    <source>
        <dbReference type="ARBA" id="ARBA00023163"/>
    </source>
</evidence>
<keyword evidence="5" id="KW-0539">Nucleus</keyword>
<keyword evidence="4" id="KW-0804">Transcription</keyword>
<evidence type="ECO:0000313" key="9">
    <source>
        <dbReference type="EnsemblPlants" id="KQK12365"/>
    </source>
</evidence>
<dbReference type="GO" id="GO:0003677">
    <property type="term" value="F:DNA binding"/>
    <property type="evidence" value="ECO:0007669"/>
    <property type="project" value="UniProtKB-KW"/>
</dbReference>
<dbReference type="OrthoDB" id="675031at2759"/>
<dbReference type="GO" id="GO:0005634">
    <property type="term" value="C:nucleus"/>
    <property type="evidence" value="ECO:0007669"/>
    <property type="project" value="UniProtKB-SubCell"/>
</dbReference>
<evidence type="ECO:0000256" key="3">
    <source>
        <dbReference type="ARBA" id="ARBA00023125"/>
    </source>
</evidence>
<dbReference type="InParanoid" id="A0A0Q3GPM1"/>
<dbReference type="PROSITE" id="PS51005">
    <property type="entry name" value="NAC"/>
    <property type="match status" value="1"/>
</dbReference>
<protein>
    <recommendedName>
        <fullName evidence="7">NAC domain-containing protein</fullName>
    </recommendedName>
</protein>
<dbReference type="SUPFAM" id="SSF101941">
    <property type="entry name" value="NAC domain"/>
    <property type="match status" value="1"/>
</dbReference>
<feature type="region of interest" description="Disordered" evidence="6">
    <location>
        <begin position="278"/>
        <end position="331"/>
    </location>
</feature>
<comment type="subcellular location">
    <subcellularLocation>
        <location evidence="1">Nucleus</location>
    </subcellularLocation>
</comment>